<dbReference type="InterPro" id="IPR035595">
    <property type="entry name" value="UDP_glycos_trans_CS"/>
</dbReference>
<evidence type="ECO:0000256" key="3">
    <source>
        <dbReference type="ARBA" id="ARBA00022679"/>
    </source>
</evidence>
<dbReference type="GO" id="GO:0102970">
    <property type="term" value="F:7-deoxyloganetic acid glucosyltransferase activity"/>
    <property type="evidence" value="ECO:0007669"/>
    <property type="project" value="UniProtKB-EC"/>
</dbReference>
<name>A0AA39VPL3_ACESA</name>
<dbReference type="Gene3D" id="3.40.50.2000">
    <property type="entry name" value="Glycogen Phosphorylase B"/>
    <property type="match status" value="4"/>
</dbReference>
<organism evidence="6 7">
    <name type="scientific">Acer saccharum</name>
    <name type="common">Sugar maple</name>
    <dbReference type="NCBI Taxonomy" id="4024"/>
    <lineage>
        <taxon>Eukaryota</taxon>
        <taxon>Viridiplantae</taxon>
        <taxon>Streptophyta</taxon>
        <taxon>Embryophyta</taxon>
        <taxon>Tracheophyta</taxon>
        <taxon>Spermatophyta</taxon>
        <taxon>Magnoliopsida</taxon>
        <taxon>eudicotyledons</taxon>
        <taxon>Gunneridae</taxon>
        <taxon>Pentapetalae</taxon>
        <taxon>rosids</taxon>
        <taxon>malvids</taxon>
        <taxon>Sapindales</taxon>
        <taxon>Sapindaceae</taxon>
        <taxon>Hippocastanoideae</taxon>
        <taxon>Acereae</taxon>
        <taxon>Acer</taxon>
    </lineage>
</organism>
<evidence type="ECO:0000313" key="7">
    <source>
        <dbReference type="Proteomes" id="UP001168877"/>
    </source>
</evidence>
<dbReference type="SUPFAM" id="SSF53756">
    <property type="entry name" value="UDP-Glycosyltransferase/glycogen phosphorylase"/>
    <property type="match status" value="2"/>
</dbReference>
<dbReference type="EMBL" id="JAUESC010000383">
    <property type="protein sequence ID" value="KAK0585763.1"/>
    <property type="molecule type" value="Genomic_DNA"/>
</dbReference>
<comment type="similarity">
    <text evidence="1">Belongs to the UDP-glycosyltransferase family.</text>
</comment>
<keyword evidence="2" id="KW-0328">Glycosyltransferase</keyword>
<dbReference type="FunFam" id="3.40.50.2000:FF:000040">
    <property type="entry name" value="UDP-glycosyltransferase 76C1"/>
    <property type="match status" value="1"/>
</dbReference>
<dbReference type="PANTHER" id="PTHR11926:SF1392">
    <property type="entry name" value="GLYCOSYLTRANSFERASE"/>
    <property type="match status" value="1"/>
</dbReference>
<evidence type="ECO:0000256" key="2">
    <source>
        <dbReference type="ARBA" id="ARBA00022676"/>
    </source>
</evidence>
<dbReference type="Pfam" id="PF00201">
    <property type="entry name" value="UDPGT"/>
    <property type="match status" value="1"/>
</dbReference>
<dbReference type="EC" id="2.4.1.323" evidence="5"/>
<comment type="caution">
    <text evidence="6">The sequence shown here is derived from an EMBL/GenBank/DDBJ whole genome shotgun (WGS) entry which is preliminary data.</text>
</comment>
<keyword evidence="3" id="KW-0808">Transferase</keyword>
<dbReference type="PROSITE" id="PS00375">
    <property type="entry name" value="UDPGT"/>
    <property type="match status" value="1"/>
</dbReference>
<dbReference type="FunFam" id="3.40.50.2000:FF:000065">
    <property type="entry name" value="Glycosyltransferase"/>
    <property type="match status" value="1"/>
</dbReference>
<dbReference type="InterPro" id="IPR002213">
    <property type="entry name" value="UDP_glucos_trans"/>
</dbReference>
<dbReference type="PANTHER" id="PTHR11926">
    <property type="entry name" value="GLUCOSYL/GLUCURONOSYL TRANSFERASES"/>
    <property type="match status" value="1"/>
</dbReference>
<dbReference type="AlphaFoldDB" id="A0AA39VPL3"/>
<reference evidence="6" key="2">
    <citation type="submission" date="2023-06" db="EMBL/GenBank/DDBJ databases">
        <authorList>
            <person name="Swenson N.G."/>
            <person name="Wegrzyn J.L."/>
            <person name="Mcevoy S.L."/>
        </authorList>
    </citation>
    <scope>NUCLEOTIDE SEQUENCE</scope>
    <source>
        <strain evidence="6">NS2018</strain>
        <tissue evidence="6">Leaf</tissue>
    </source>
</reference>
<evidence type="ECO:0000313" key="6">
    <source>
        <dbReference type="EMBL" id="KAK0585763.1"/>
    </source>
</evidence>
<comment type="catalytic activity">
    <reaction evidence="4">
        <text>7-deoxyloganetate + UDP-alpha-D-glucose = 7-deoxyloganate + UDP + H(+)</text>
        <dbReference type="Rhea" id="RHEA:39895"/>
        <dbReference type="ChEBI" id="CHEBI:15378"/>
        <dbReference type="ChEBI" id="CHEBI:58223"/>
        <dbReference type="ChEBI" id="CHEBI:58885"/>
        <dbReference type="ChEBI" id="CHEBI:76844"/>
        <dbReference type="ChEBI" id="CHEBI:76846"/>
        <dbReference type="EC" id="2.4.1.323"/>
    </reaction>
</comment>
<evidence type="ECO:0000256" key="5">
    <source>
        <dbReference type="ARBA" id="ARBA00066941"/>
    </source>
</evidence>
<dbReference type="CDD" id="cd03784">
    <property type="entry name" value="GT1_Gtf-like"/>
    <property type="match status" value="2"/>
</dbReference>
<accession>A0AA39VPL3</accession>
<reference evidence="6" key="1">
    <citation type="journal article" date="2022" name="Plant J.">
        <title>Strategies of tolerance reflected in two North American maple genomes.</title>
        <authorList>
            <person name="McEvoy S.L."/>
            <person name="Sezen U.U."/>
            <person name="Trouern-Trend A."/>
            <person name="McMahon S.M."/>
            <person name="Schaberg P.G."/>
            <person name="Yang J."/>
            <person name="Wegrzyn J.L."/>
            <person name="Swenson N.G."/>
        </authorList>
    </citation>
    <scope>NUCLEOTIDE SEQUENCE</scope>
    <source>
        <strain evidence="6">NS2018</strain>
    </source>
</reference>
<sequence length="805" mass="90821">MEQTNVPHVMFLPFPAQGHIKPMMKLAELLNQAGSQVTFVNTDRSHDLLMSHTDLTSFDDRSPNFLFRSIPDGLRPDRARSLSNFKELLDTLQAVAKPAFRQLLISTSMRPTCIIADGIMSFAAIDVAEELEIPVVAFRTHNACCIWTYFHLSKLVEAGEVPFPDENLDKYITCIPGYENVLRSRDLPNICRVENPGYSFLDFFIREASTMTRASALILNTFHELEAPVISRLNSIFTKIYTIGPLHALYKSRTKDLIISQSDSSNSVGLWKEDRSCMTWLDSQPLRSVIYVSFGSLVNLTRLQTLEFLHGLVNSGKPFLWVVRPDLIVGEFGIDPMELEMLTKERGFIVSWAPQEEGYIKPMMKLAELLNQAGSKVTFVNTDHNHDRLISHNNLTSFHDRSPNFLFRSIPNGLRPNKARSLSNFIESMDALQAVVKLAFRELLISTTDDIMLFAAIDVAEELGIPVITFRTYNASCTWTYFHLSKLVEAGEVPFPDENLDKYITCIPGYENVLRSRDLPNICRVENPGYSFLDFFIREASTMTRASALILNTFHELEAPVISRLNSIFTKIYTIGPLHALYKSCTKDLMISQLDSSNGVGLWKEDKSCMTWLDSQPLRSVIYVSFGSLVNLTRLQTLEFLHGLVNSGKPFLWVVRPDLTVGEFGIDPMELKMVTKERGFIVSWAPQEEVLAHPAVGGFLTHSGWNSTPESINAGVPMICWPQIADQPVNSRCVSEVWKIGFDMKDTCDRSTVEKLVTDLIENEREDIMKSTDKFARLAGDSVKQGGSSYSNLDKLIEDLRSLSP</sequence>
<dbReference type="GO" id="GO:0080043">
    <property type="term" value="F:quercetin 3-O-glucosyltransferase activity"/>
    <property type="evidence" value="ECO:0007669"/>
    <property type="project" value="TreeGrafter"/>
</dbReference>
<proteinExistence type="inferred from homology"/>
<evidence type="ECO:0000256" key="4">
    <source>
        <dbReference type="ARBA" id="ARBA00051827"/>
    </source>
</evidence>
<dbReference type="Proteomes" id="UP001168877">
    <property type="component" value="Unassembled WGS sequence"/>
</dbReference>
<gene>
    <name evidence="6" type="ORF">LWI29_033747</name>
</gene>
<keyword evidence="7" id="KW-1185">Reference proteome</keyword>
<dbReference type="GO" id="GO:0080044">
    <property type="term" value="F:quercetin 7-O-glucosyltransferase activity"/>
    <property type="evidence" value="ECO:0007669"/>
    <property type="project" value="TreeGrafter"/>
</dbReference>
<evidence type="ECO:0000256" key="1">
    <source>
        <dbReference type="ARBA" id="ARBA00009995"/>
    </source>
</evidence>
<protein>
    <recommendedName>
        <fullName evidence="5">7-deoxyloganetic acid glucosyltransferase</fullName>
        <ecNumber evidence="5">2.4.1.323</ecNumber>
    </recommendedName>
</protein>